<dbReference type="EMBL" id="BARW01032255">
    <property type="protein sequence ID" value="GAJ11276.1"/>
    <property type="molecule type" value="Genomic_DNA"/>
</dbReference>
<dbReference type="Gene3D" id="3.40.50.1470">
    <property type="entry name" value="Peptidyl-tRNA hydrolase"/>
    <property type="match status" value="1"/>
</dbReference>
<feature type="non-terminal residue" evidence="4">
    <location>
        <position position="1"/>
    </location>
</feature>
<gene>
    <name evidence="4" type="ORF">S12H4_51098</name>
</gene>
<dbReference type="SUPFAM" id="SSF53178">
    <property type="entry name" value="Peptidyl-tRNA hydrolase-like"/>
    <property type="match status" value="1"/>
</dbReference>
<evidence type="ECO:0000256" key="1">
    <source>
        <dbReference type="ARBA" id="ARBA00022555"/>
    </source>
</evidence>
<dbReference type="PANTHER" id="PTHR17224:SF1">
    <property type="entry name" value="PEPTIDYL-TRNA HYDROLASE"/>
    <property type="match status" value="1"/>
</dbReference>
<keyword evidence="2" id="KW-0378">Hydrolase</keyword>
<dbReference type="InterPro" id="IPR036416">
    <property type="entry name" value="Pept_tRNA_hydro_sf"/>
</dbReference>
<dbReference type="PANTHER" id="PTHR17224">
    <property type="entry name" value="PEPTIDYL-TRNA HYDROLASE"/>
    <property type="match status" value="1"/>
</dbReference>
<protein>
    <recommendedName>
        <fullName evidence="5">Peptidyl-tRNA hydrolase</fullName>
    </recommendedName>
</protein>
<evidence type="ECO:0000256" key="2">
    <source>
        <dbReference type="ARBA" id="ARBA00022801"/>
    </source>
</evidence>
<comment type="caution">
    <text evidence="4">The sequence shown here is derived from an EMBL/GenBank/DDBJ whole genome shotgun (WGS) entry which is preliminary data.</text>
</comment>
<reference evidence="4" key="1">
    <citation type="journal article" date="2014" name="Front. Microbiol.">
        <title>High frequency of phylogenetically diverse reductive dehalogenase-homologous genes in deep subseafloor sedimentary metagenomes.</title>
        <authorList>
            <person name="Kawai M."/>
            <person name="Futagami T."/>
            <person name="Toyoda A."/>
            <person name="Takaki Y."/>
            <person name="Nishi S."/>
            <person name="Hori S."/>
            <person name="Arai W."/>
            <person name="Tsubouchi T."/>
            <person name="Morono Y."/>
            <person name="Uchiyama I."/>
            <person name="Ito T."/>
            <person name="Fujiyama A."/>
            <person name="Inagaki F."/>
            <person name="Takami H."/>
        </authorList>
    </citation>
    <scope>NUCLEOTIDE SEQUENCE</scope>
    <source>
        <strain evidence="4">Expedition CK06-06</strain>
    </source>
</reference>
<name>X1VC93_9ZZZZ</name>
<proteinExistence type="predicted"/>
<evidence type="ECO:0000313" key="4">
    <source>
        <dbReference type="EMBL" id="GAJ11276.1"/>
    </source>
</evidence>
<dbReference type="GO" id="GO:0000049">
    <property type="term" value="F:tRNA binding"/>
    <property type="evidence" value="ECO:0007669"/>
    <property type="project" value="UniProtKB-KW"/>
</dbReference>
<accession>X1VC93</accession>
<dbReference type="Pfam" id="PF01195">
    <property type="entry name" value="Pept_tRNA_hydro"/>
    <property type="match status" value="1"/>
</dbReference>
<evidence type="ECO:0000256" key="3">
    <source>
        <dbReference type="ARBA" id="ARBA00022884"/>
    </source>
</evidence>
<dbReference type="GO" id="GO:0004045">
    <property type="term" value="F:peptidyl-tRNA hydrolase activity"/>
    <property type="evidence" value="ECO:0007669"/>
    <property type="project" value="InterPro"/>
</dbReference>
<organism evidence="4">
    <name type="scientific">marine sediment metagenome</name>
    <dbReference type="NCBI Taxonomy" id="412755"/>
    <lineage>
        <taxon>unclassified sequences</taxon>
        <taxon>metagenomes</taxon>
        <taxon>ecological metagenomes</taxon>
    </lineage>
</organism>
<keyword evidence="3" id="KW-0694">RNA-binding</keyword>
<dbReference type="AlphaFoldDB" id="X1VC93"/>
<keyword evidence="1" id="KW-0820">tRNA-binding</keyword>
<sequence>VGWTGHKGVRSVAAELGSGDFSLLRVGIGRPVKNEDTTEFSDDEIVAYVLGDFTAEEKQTLSQVILRVSEAIFCLLTEGSVAAMNKYN</sequence>
<evidence type="ECO:0008006" key="5">
    <source>
        <dbReference type="Google" id="ProtNLM"/>
    </source>
</evidence>
<dbReference type="InterPro" id="IPR001328">
    <property type="entry name" value="Pept_tRNA_hydro"/>
</dbReference>